<organism evidence="3">
    <name type="scientific">Salvia splendens</name>
    <name type="common">Scarlet sage</name>
    <dbReference type="NCBI Taxonomy" id="180675"/>
    <lineage>
        <taxon>Eukaryota</taxon>
        <taxon>Viridiplantae</taxon>
        <taxon>Streptophyta</taxon>
        <taxon>Embryophyta</taxon>
        <taxon>Tracheophyta</taxon>
        <taxon>Spermatophyta</taxon>
        <taxon>Magnoliopsida</taxon>
        <taxon>eudicotyledons</taxon>
        <taxon>Gunneridae</taxon>
        <taxon>Pentapetalae</taxon>
        <taxon>asterids</taxon>
        <taxon>lamiids</taxon>
        <taxon>Lamiales</taxon>
        <taxon>Lamiaceae</taxon>
        <taxon>Nepetoideae</taxon>
        <taxon>Mentheae</taxon>
        <taxon>Salviinae</taxon>
        <taxon>Salvia</taxon>
        <taxon>Salvia subgen. Calosphace</taxon>
        <taxon>core Calosphace</taxon>
    </lineage>
</organism>
<dbReference type="Gene3D" id="1.20.5.4130">
    <property type="match status" value="1"/>
</dbReference>
<keyword evidence="4" id="KW-1185">Reference proteome</keyword>
<name>A0A8X8YK43_SALSN</name>
<dbReference type="Pfam" id="PF23247">
    <property type="entry name" value="LRR_RPS2"/>
    <property type="match status" value="1"/>
</dbReference>
<evidence type="ECO:0000313" key="3">
    <source>
        <dbReference type="EMBL" id="KAG6431401.1"/>
    </source>
</evidence>
<dbReference type="AlphaFoldDB" id="A0A8X8YK43"/>
<feature type="compositionally biased region" description="Low complexity" evidence="1">
    <location>
        <begin position="121"/>
        <end position="135"/>
    </location>
</feature>
<reference evidence="3" key="2">
    <citation type="submission" date="2020-08" db="EMBL/GenBank/DDBJ databases">
        <title>Plant Genome Project.</title>
        <authorList>
            <person name="Zhang R.-G."/>
        </authorList>
    </citation>
    <scope>NUCLEOTIDE SEQUENCE</scope>
    <source>
        <strain evidence="3">Huo1</strain>
        <tissue evidence="3">Leaf</tissue>
    </source>
</reference>
<dbReference type="PANTHER" id="PTHR15140:SF37">
    <property type="entry name" value="UBIQUITIN-LIKE DOMAIN-CONTAINING PROTEIN"/>
    <property type="match status" value="1"/>
</dbReference>
<protein>
    <recommendedName>
        <fullName evidence="2">Disease resistance protein At4g27190-like leucine-rich repeats domain-containing protein</fullName>
    </recommendedName>
</protein>
<feature type="region of interest" description="Disordered" evidence="1">
    <location>
        <begin position="121"/>
        <end position="140"/>
    </location>
</feature>
<dbReference type="PANTHER" id="PTHR15140">
    <property type="entry name" value="TUBULIN-SPECIFIC CHAPERONE E"/>
    <property type="match status" value="1"/>
</dbReference>
<dbReference type="SUPFAM" id="SSF52058">
    <property type="entry name" value="L domain-like"/>
    <property type="match status" value="1"/>
</dbReference>
<dbReference type="InterPro" id="IPR032675">
    <property type="entry name" value="LRR_dom_sf"/>
</dbReference>
<evidence type="ECO:0000313" key="4">
    <source>
        <dbReference type="Proteomes" id="UP000298416"/>
    </source>
</evidence>
<sequence>MAYNLQSLITIIQRILNPEESLWIVDGNTPQLQSLLQKAESLLHILEKSSLTNIPINLESRIRDVSYKAEDIIESNMVRQMLSTPQGSRLTFSTPNLHRVIQLLDFATEKLVKHVEGKAYSTGLSSSSGASSSHDLSPDVQQTMQQLQSVKLEEVDEIKMPVAVPLSSSKNNLVGVDADMLQLVRVLDIMGMLLEEFPQEILQLVNLRYLAINCSSGLPDGMSRLHNLHTLICPHFMRYVTSELWEMYELRDIKMKGIIIQIRKIKFDLKKLQTLSTVLITPKLISIGFSERIPNIMRLGIYYEDLPNIEVDLSHLLKLKILRCQSQLDKDGSRFLHKLRFPSNLRKLTLIRCVVFRSLFTTLCTLPNLEVLRIMKCAFEREGEKVEEEEEEWEATEGGEFRSLLFLQLESLNLVHWKADETNFPKLQRLFVARCYKLEEIPSAIGDIPTLQRIYICECGASILASAQQILKVQQEEYDNFDLELYMPCDVCRLYGVTI</sequence>
<accession>A0A8X8YK43</accession>
<feature type="domain" description="Disease resistance protein At4g27190-like leucine-rich repeats" evidence="2">
    <location>
        <begin position="341"/>
        <end position="460"/>
    </location>
</feature>
<proteinExistence type="predicted"/>
<reference evidence="3" key="1">
    <citation type="submission" date="2018-01" db="EMBL/GenBank/DDBJ databases">
        <authorList>
            <person name="Mao J.F."/>
        </authorList>
    </citation>
    <scope>NUCLEOTIDE SEQUENCE</scope>
    <source>
        <strain evidence="3">Huo1</strain>
        <tissue evidence="3">Leaf</tissue>
    </source>
</reference>
<evidence type="ECO:0000259" key="2">
    <source>
        <dbReference type="Pfam" id="PF23247"/>
    </source>
</evidence>
<dbReference type="EMBL" id="PNBA02000003">
    <property type="protein sequence ID" value="KAG6431401.1"/>
    <property type="molecule type" value="Genomic_DNA"/>
</dbReference>
<comment type="caution">
    <text evidence="3">The sequence shown here is derived from an EMBL/GenBank/DDBJ whole genome shotgun (WGS) entry which is preliminary data.</text>
</comment>
<dbReference type="Gene3D" id="3.80.10.10">
    <property type="entry name" value="Ribonuclease Inhibitor"/>
    <property type="match status" value="1"/>
</dbReference>
<gene>
    <name evidence="3" type="ORF">SASPL_109480</name>
</gene>
<dbReference type="InterPro" id="IPR057135">
    <property type="entry name" value="At4g27190-like_LRR"/>
</dbReference>
<dbReference type="Proteomes" id="UP000298416">
    <property type="component" value="Unassembled WGS sequence"/>
</dbReference>
<evidence type="ECO:0000256" key="1">
    <source>
        <dbReference type="SAM" id="MobiDB-lite"/>
    </source>
</evidence>